<evidence type="ECO:0000256" key="3">
    <source>
        <dbReference type="ARBA" id="ARBA00023163"/>
    </source>
</evidence>
<keyword evidence="1" id="KW-0805">Transcription regulation</keyword>
<gene>
    <name evidence="5" type="ORF">H9L01_06225</name>
</gene>
<dbReference type="InterPro" id="IPR008920">
    <property type="entry name" value="TF_FadR/GntR_C"/>
</dbReference>
<organism evidence="5 6">
    <name type="scientific">Erysipelothrix inopinata</name>
    <dbReference type="NCBI Taxonomy" id="225084"/>
    <lineage>
        <taxon>Bacteria</taxon>
        <taxon>Bacillati</taxon>
        <taxon>Bacillota</taxon>
        <taxon>Erysipelotrichia</taxon>
        <taxon>Erysipelotrichales</taxon>
        <taxon>Erysipelotrichaceae</taxon>
        <taxon>Erysipelothrix</taxon>
    </lineage>
</organism>
<evidence type="ECO:0000259" key="4">
    <source>
        <dbReference type="PROSITE" id="PS50949"/>
    </source>
</evidence>
<dbReference type="InterPro" id="IPR011711">
    <property type="entry name" value="GntR_C"/>
</dbReference>
<sequence length="231" mass="27152">MSVYIDKVIEMIDLSQNLPLNQIIYDGLRTAIITGVIPMGERINEKYYAESLNVSRTPVREALRRIQDEEIVEYIPNYGIVVSTFDVEDVKEIYQIRTALDILAATNAMKLMTEEKAIKMETLLDKTDEAQRNHDVEGVIEMSKEFNTMIYEFAEMPRLESIQNRLRDYLMRFRDISLTADKRRERALAEHRLIFRCLKNGDVEQMRLVIAEHLMLSEEFILLELERQTKK</sequence>
<dbReference type="GO" id="GO:0003700">
    <property type="term" value="F:DNA-binding transcription factor activity"/>
    <property type="evidence" value="ECO:0007669"/>
    <property type="project" value="InterPro"/>
</dbReference>
<evidence type="ECO:0000256" key="1">
    <source>
        <dbReference type="ARBA" id="ARBA00023015"/>
    </source>
</evidence>
<reference evidence="5 6" key="1">
    <citation type="submission" date="2020-08" db="EMBL/GenBank/DDBJ databases">
        <title>Genome sequence of Erysipelothrix inopinata DSM 15511T.</title>
        <authorList>
            <person name="Hyun D.-W."/>
            <person name="Bae J.-W."/>
        </authorList>
    </citation>
    <scope>NUCLEOTIDE SEQUENCE [LARGE SCALE GENOMIC DNA]</scope>
    <source>
        <strain evidence="5 6">DSM 15511</strain>
    </source>
</reference>
<feature type="domain" description="HTH gntR-type" evidence="4">
    <location>
        <begin position="18"/>
        <end position="85"/>
    </location>
</feature>
<dbReference type="Gene3D" id="1.20.120.530">
    <property type="entry name" value="GntR ligand-binding domain-like"/>
    <property type="match status" value="1"/>
</dbReference>
<dbReference type="SMART" id="SM00345">
    <property type="entry name" value="HTH_GNTR"/>
    <property type="match status" value="1"/>
</dbReference>
<proteinExistence type="predicted"/>
<dbReference type="SUPFAM" id="SSF48008">
    <property type="entry name" value="GntR ligand-binding domain-like"/>
    <property type="match status" value="1"/>
</dbReference>
<dbReference type="RefSeq" id="WP_187533113.1">
    <property type="nucleotide sequence ID" value="NZ_CBCSHU010000002.1"/>
</dbReference>
<name>A0A7G9RWK5_9FIRM</name>
<dbReference type="InterPro" id="IPR036390">
    <property type="entry name" value="WH_DNA-bd_sf"/>
</dbReference>
<protein>
    <submittedName>
        <fullName evidence="5">GntR family transcriptional regulator</fullName>
    </submittedName>
</protein>
<evidence type="ECO:0000256" key="2">
    <source>
        <dbReference type="ARBA" id="ARBA00023125"/>
    </source>
</evidence>
<dbReference type="EMBL" id="CP060715">
    <property type="protein sequence ID" value="QNN59980.1"/>
    <property type="molecule type" value="Genomic_DNA"/>
</dbReference>
<dbReference type="GO" id="GO:0003677">
    <property type="term" value="F:DNA binding"/>
    <property type="evidence" value="ECO:0007669"/>
    <property type="project" value="UniProtKB-KW"/>
</dbReference>
<dbReference type="SUPFAM" id="SSF46785">
    <property type="entry name" value="Winged helix' DNA-binding domain"/>
    <property type="match status" value="1"/>
</dbReference>
<dbReference type="Pfam" id="PF07729">
    <property type="entry name" value="FCD"/>
    <property type="match status" value="1"/>
</dbReference>
<dbReference type="AlphaFoldDB" id="A0A7G9RWK5"/>
<evidence type="ECO:0000313" key="6">
    <source>
        <dbReference type="Proteomes" id="UP000515928"/>
    </source>
</evidence>
<dbReference type="Pfam" id="PF00392">
    <property type="entry name" value="GntR"/>
    <property type="match status" value="1"/>
</dbReference>
<keyword evidence="6" id="KW-1185">Reference proteome</keyword>
<evidence type="ECO:0000313" key="5">
    <source>
        <dbReference type="EMBL" id="QNN59980.1"/>
    </source>
</evidence>
<dbReference type="InterPro" id="IPR036388">
    <property type="entry name" value="WH-like_DNA-bd_sf"/>
</dbReference>
<dbReference type="PANTHER" id="PTHR43537:SF24">
    <property type="entry name" value="GLUCONATE OPERON TRANSCRIPTIONAL REPRESSOR"/>
    <property type="match status" value="1"/>
</dbReference>
<keyword evidence="3" id="KW-0804">Transcription</keyword>
<keyword evidence="2" id="KW-0238">DNA-binding</keyword>
<accession>A0A7G9RWK5</accession>
<dbReference type="InterPro" id="IPR000524">
    <property type="entry name" value="Tscrpt_reg_HTH_GntR"/>
</dbReference>
<dbReference type="Proteomes" id="UP000515928">
    <property type="component" value="Chromosome"/>
</dbReference>
<dbReference type="SMART" id="SM00895">
    <property type="entry name" value="FCD"/>
    <property type="match status" value="1"/>
</dbReference>
<dbReference type="KEGG" id="eio:H9L01_06225"/>
<dbReference type="PANTHER" id="PTHR43537">
    <property type="entry name" value="TRANSCRIPTIONAL REGULATOR, GNTR FAMILY"/>
    <property type="match status" value="1"/>
</dbReference>
<dbReference type="PROSITE" id="PS50949">
    <property type="entry name" value="HTH_GNTR"/>
    <property type="match status" value="1"/>
</dbReference>
<dbReference type="Gene3D" id="1.10.10.10">
    <property type="entry name" value="Winged helix-like DNA-binding domain superfamily/Winged helix DNA-binding domain"/>
    <property type="match status" value="1"/>
</dbReference>